<feature type="region of interest" description="Disordered" evidence="5">
    <location>
        <begin position="382"/>
        <end position="447"/>
    </location>
</feature>
<evidence type="ECO:0000256" key="7">
    <source>
        <dbReference type="SAM" id="SignalP"/>
    </source>
</evidence>
<feature type="compositionally biased region" description="Polar residues" evidence="5">
    <location>
        <begin position="748"/>
        <end position="762"/>
    </location>
</feature>
<evidence type="ECO:0000256" key="5">
    <source>
        <dbReference type="SAM" id="MobiDB-lite"/>
    </source>
</evidence>
<feature type="transmembrane region" description="Helical" evidence="6">
    <location>
        <begin position="212"/>
        <end position="231"/>
    </location>
</feature>
<sequence>MRLQYALVSLLVALACAERIGVRDGLRLRQAQQSGTPATTTNNAPSTSATSDNTEPSNGPTSTGSASQAATTGDSHSVSPSKSGDATVPITLSGTTTGSPSPTVTLPGPNNSTNDGVTLPIQPALNPALGIAGVLLMIAGLALGFVGIKHRETQTFLSTALVVALSIEVLVVYLMHPPVPAAIQGAYLVAGVCGGALLGGLALIFKEVSEGFGCVLGGFCLAMWLLVLRPGGLIQNSTGKIVLIAVLCAAGYCSYISRFTRDYGVIVCTSFAGATAFILGIDCFGRAGLKEFWLYIWDLNDNEFPLFTDTYPITRNMRVEIAAIIIVAFLGTMSQIKIWKIVKEQKAKRDAQRILDEEARDALEEEVGRDVENRNRESLAHWEEYHDGKKQPQVSVESGTASIDEYNNKDYDTESKSGSQSYPLVNVRSAQSNHRSSSSVNQDNRRYTLPIELDEDGRPMENGNLETASQAGTATNPFTSRDNLNEVAGRDNLTDVTSYKGTNEGVAATLKTEPASPGFLSQDPMAAVKRPANVKRLSMKSLHAKHALEAANEEPFIEEEDEIASSIAATAAEPPDADALSTRLSRPNSMYLSHGARNSTVTLQLNNEEIIEDDDEEALYPAPKSPRHLDPNSPGTPASNDRKSEAGDGYFDGAEKSELAERLPKRISKAATTYRTNEWAKEVSRAEPEPIEEELEPDAEAVQIEMGNAAESARADENNAAPAPPPPPPQPKIEQKAEQKTEKKRSSNRLSQRISRTLTPVYSHQAKPSDDSWSIPLAKRASSNPVLNVEAQEPQAPALEPSRNVSAPVLDQRVVESPVNTTLPDKARQVSQLMRRQSNLLDERRDRLDNRLTTTSFMTPSASTPPLLEEDLTRGGESSQEGSQADHASSSGKNEEDMTLAQRKALVQQQQQVMQEGEDTIRPMNSRHVSQTISHLNMPTPAASPPPPFQRSPSGLSMTKPIRMSSAGPSKPIYDSHQPHRTSSHNANKQAQNWSMWRSSNAVANTSRQPILYSDSQMEMLRAARMQRENEARAKEEQKRAKQEQIDAHMRMGGMNDAHRAAIARMQGEANKKAL</sequence>
<reference evidence="9" key="1">
    <citation type="submission" date="2023-11" db="EMBL/GenBank/DDBJ databases">
        <authorList>
            <person name="Alioto T."/>
            <person name="Alioto T."/>
            <person name="Gomez Garrido J."/>
        </authorList>
    </citation>
    <scope>NUCLEOTIDE SEQUENCE</scope>
</reference>
<keyword evidence="4 6" id="KW-0472">Membrane</keyword>
<evidence type="ECO:0000256" key="4">
    <source>
        <dbReference type="ARBA" id="ARBA00023136"/>
    </source>
</evidence>
<dbReference type="GO" id="GO:0016020">
    <property type="term" value="C:membrane"/>
    <property type="evidence" value="ECO:0007669"/>
    <property type="project" value="UniProtKB-SubCell"/>
</dbReference>
<feature type="compositionally biased region" description="Basic and acidic residues" evidence="5">
    <location>
        <begin position="653"/>
        <end position="664"/>
    </location>
</feature>
<comment type="subcellular location">
    <subcellularLocation>
        <location evidence="1">Membrane</location>
        <topology evidence="1">Multi-pass membrane protein</topology>
    </subcellularLocation>
</comment>
<feature type="compositionally biased region" description="Polar residues" evidence="5">
    <location>
        <begin position="818"/>
        <end position="838"/>
    </location>
</feature>
<feature type="compositionally biased region" description="Acidic residues" evidence="5">
    <location>
        <begin position="689"/>
        <end position="699"/>
    </location>
</feature>
<keyword evidence="3 6" id="KW-1133">Transmembrane helix</keyword>
<feature type="compositionally biased region" description="Low complexity" evidence="5">
    <location>
        <begin position="36"/>
        <end position="73"/>
    </location>
</feature>
<evidence type="ECO:0000313" key="9">
    <source>
        <dbReference type="EMBL" id="CAK3936870.1"/>
    </source>
</evidence>
<feature type="region of interest" description="Disordered" evidence="5">
    <location>
        <begin position="31"/>
        <end position="115"/>
    </location>
</feature>
<keyword evidence="2 6" id="KW-0812">Transmembrane</keyword>
<feature type="compositionally biased region" description="Low complexity" evidence="5">
    <location>
        <begin position="91"/>
        <end position="109"/>
    </location>
</feature>
<proteinExistence type="predicted"/>
<evidence type="ECO:0000256" key="3">
    <source>
        <dbReference type="ARBA" id="ARBA00022989"/>
    </source>
</evidence>
<feature type="transmembrane region" description="Helical" evidence="6">
    <location>
        <begin position="263"/>
        <end position="281"/>
    </location>
</feature>
<accession>A0AAI8YVX0</accession>
<feature type="region of interest" description="Disordered" evidence="5">
    <location>
        <begin position="1026"/>
        <end position="1045"/>
    </location>
</feature>
<dbReference type="InterPro" id="IPR025256">
    <property type="entry name" value="TM7S3/TM198-like_dom"/>
</dbReference>
<gene>
    <name evidence="9" type="ORF">LECACI_7A003028</name>
</gene>
<feature type="region of interest" description="Disordered" evidence="5">
    <location>
        <begin position="939"/>
        <end position="992"/>
    </location>
</feature>
<organism evidence="9 10">
    <name type="scientific">Lecanosticta acicola</name>
    <dbReference type="NCBI Taxonomy" id="111012"/>
    <lineage>
        <taxon>Eukaryota</taxon>
        <taxon>Fungi</taxon>
        <taxon>Dikarya</taxon>
        <taxon>Ascomycota</taxon>
        <taxon>Pezizomycotina</taxon>
        <taxon>Dothideomycetes</taxon>
        <taxon>Dothideomycetidae</taxon>
        <taxon>Mycosphaerellales</taxon>
        <taxon>Mycosphaerellaceae</taxon>
        <taxon>Lecanosticta</taxon>
    </lineage>
</organism>
<feature type="transmembrane region" description="Helical" evidence="6">
    <location>
        <begin position="181"/>
        <end position="205"/>
    </location>
</feature>
<feature type="region of interest" description="Disordered" evidence="5">
    <location>
        <begin position="620"/>
        <end position="897"/>
    </location>
</feature>
<feature type="signal peptide" evidence="7">
    <location>
        <begin position="1"/>
        <end position="17"/>
    </location>
</feature>
<evidence type="ECO:0000256" key="6">
    <source>
        <dbReference type="SAM" id="Phobius"/>
    </source>
</evidence>
<feature type="compositionally biased region" description="Basic and acidic residues" evidence="5">
    <location>
        <begin position="841"/>
        <end position="850"/>
    </location>
</feature>
<feature type="domain" description="TM7S3/TM198-like" evidence="8">
    <location>
        <begin position="133"/>
        <end position="336"/>
    </location>
</feature>
<evidence type="ECO:0000313" key="10">
    <source>
        <dbReference type="Proteomes" id="UP001296104"/>
    </source>
</evidence>
<feature type="transmembrane region" description="Helical" evidence="6">
    <location>
        <begin position="128"/>
        <end position="148"/>
    </location>
</feature>
<keyword evidence="7" id="KW-0732">Signal</keyword>
<feature type="compositionally biased region" description="Basic and acidic residues" evidence="5">
    <location>
        <begin position="733"/>
        <end position="745"/>
    </location>
</feature>
<evidence type="ECO:0000256" key="1">
    <source>
        <dbReference type="ARBA" id="ARBA00004141"/>
    </source>
</evidence>
<dbReference type="AlphaFoldDB" id="A0AAI8YVX0"/>
<dbReference type="PANTHER" id="PTHR39469:SF1">
    <property type="entry name" value="DUF4203 DOMAIN-CONTAINING PROTEIN"/>
    <property type="match status" value="1"/>
</dbReference>
<feature type="compositionally biased region" description="Basic and acidic residues" evidence="5">
    <location>
        <begin position="678"/>
        <end position="688"/>
    </location>
</feature>
<dbReference type="PROSITE" id="PS51257">
    <property type="entry name" value="PROKAR_LIPOPROTEIN"/>
    <property type="match status" value="1"/>
</dbReference>
<evidence type="ECO:0000259" key="8">
    <source>
        <dbReference type="Pfam" id="PF13886"/>
    </source>
</evidence>
<feature type="compositionally biased region" description="Polar residues" evidence="5">
    <location>
        <begin position="392"/>
        <end position="401"/>
    </location>
</feature>
<feature type="compositionally biased region" description="Basic and acidic residues" evidence="5">
    <location>
        <begin position="406"/>
        <end position="415"/>
    </location>
</feature>
<protein>
    <recommendedName>
        <fullName evidence="8">TM7S3/TM198-like domain-containing protein</fullName>
    </recommendedName>
</protein>
<feature type="transmembrane region" description="Helical" evidence="6">
    <location>
        <begin position="155"/>
        <end position="175"/>
    </location>
</feature>
<feature type="compositionally biased region" description="Pro residues" evidence="5">
    <location>
        <begin position="722"/>
        <end position="731"/>
    </location>
</feature>
<comment type="caution">
    <text evidence="9">The sequence shown here is derived from an EMBL/GenBank/DDBJ whole genome shotgun (WGS) entry which is preliminary data.</text>
</comment>
<evidence type="ECO:0000256" key="2">
    <source>
        <dbReference type="ARBA" id="ARBA00022692"/>
    </source>
</evidence>
<feature type="compositionally biased region" description="Low complexity" evidence="5">
    <location>
        <begin position="427"/>
        <end position="442"/>
    </location>
</feature>
<feature type="transmembrane region" description="Helical" evidence="6">
    <location>
        <begin position="237"/>
        <end position="256"/>
    </location>
</feature>
<keyword evidence="10" id="KW-1185">Reference proteome</keyword>
<dbReference type="EMBL" id="CAVMBE010000014">
    <property type="protein sequence ID" value="CAK3936870.1"/>
    <property type="molecule type" value="Genomic_DNA"/>
</dbReference>
<dbReference type="Pfam" id="PF13886">
    <property type="entry name" value="TM7S3_TM198"/>
    <property type="match status" value="1"/>
</dbReference>
<feature type="chain" id="PRO_5042472768" description="TM7S3/TM198-like domain-containing protein" evidence="7">
    <location>
        <begin position="18"/>
        <end position="1075"/>
    </location>
</feature>
<feature type="compositionally biased region" description="Polar residues" evidence="5">
    <location>
        <begin position="876"/>
        <end position="892"/>
    </location>
</feature>
<name>A0AAI8YVX0_9PEZI</name>
<dbReference type="PANTHER" id="PTHR39469">
    <property type="entry name" value="CHROMOSOME 1, WHOLE GENOME SHOTGUN SEQUENCE"/>
    <property type="match status" value="1"/>
</dbReference>
<dbReference type="Proteomes" id="UP001296104">
    <property type="component" value="Unassembled WGS sequence"/>
</dbReference>
<feature type="compositionally biased region" description="Polar residues" evidence="5">
    <location>
        <begin position="74"/>
        <end position="84"/>
    </location>
</feature>